<feature type="domain" description="AAA+ ATPase" evidence="3">
    <location>
        <begin position="293"/>
        <end position="453"/>
    </location>
</feature>
<dbReference type="GO" id="GO:0005524">
    <property type="term" value="F:ATP binding"/>
    <property type="evidence" value="ECO:0007669"/>
    <property type="project" value="UniProtKB-KW"/>
</dbReference>
<keyword evidence="2" id="KW-0067">ATP-binding</keyword>
<dbReference type="InterPro" id="IPR003959">
    <property type="entry name" value="ATPase_AAA_core"/>
</dbReference>
<accession>A0A2N5SDC8</accession>
<evidence type="ECO:0000259" key="3">
    <source>
        <dbReference type="SMART" id="SM00382"/>
    </source>
</evidence>
<sequence>MSATTTLTSQLTPLRPADHYRFAKRLHLGAGTLRRLGAQTGSQLIIRPTPTAQNQFAIGIAWPSSELDEDAIGISLDHAISAGIQPGDSVAVLPLPPILPLHHAGPGRGIRLPEAREIRLTQIHPSTLSEHYQERIPPSQLTPHSTKFDPTMHTRLWNTFVFEVLVDRKYLAINHYIAIPFPNALQLFLIQDIQPISSAASSKPTAQSLELFVITRNTRLEITQLITNPLPLATTTTPPLPCQADLFRLHPQSAEQVGYDAIGGLEAQVEQIREMVELPLTRPELYSHFGLTPSKGILLYGPPGTGKTLLASIIAKSTRSTLLTLSTATISSAYHGEAEQKIYEIFREAKEKSPSIIVIDEIDGLFPNREEGSEVDRRMVGALLTCMDGLDQKGSSSSTATTMMTMKAGCSSSNSSHPPRVMVVATTNRPHTLDPALRRPGRLDRELEIGIPDATGRLRILQVLLRNVPHGLTAKEIKSVADKTHGFVGADLAALVREAGLGAIKRSLARGIPTPEMRLEADDLTQGLLNVQASGMRELYIETPRVTWADIGGQSEVKQRLVETLHWPSKYPDTFRRLGIKPVRGILLYGPPGCSKTLIAKALASESDMNFIAIKGSDLFHKFLGDSEKAIRDLFRKARAASPSVIFLDEIDSIAMARGSDEHADGGVGDRVLTSLLVEMDGIEELRGVLVLAATNRPEVIDPALMRPGRLDRILYVGPPDLQSRAEILAINFRNMAVDPAVDIQALAALTDGYTGAEIVAICQDAAINAIRRDPHAAFIVNDDLLAAVSSATKRTSPQLVSAYENWRDMVGVQSA</sequence>
<dbReference type="STRING" id="200324.A0A2N5SDC8"/>
<dbReference type="GO" id="GO:0016887">
    <property type="term" value="F:ATP hydrolysis activity"/>
    <property type="evidence" value="ECO:0007669"/>
    <property type="project" value="InterPro"/>
</dbReference>
<keyword evidence="1" id="KW-0547">Nucleotide-binding</keyword>
<dbReference type="Proteomes" id="UP000235388">
    <property type="component" value="Unassembled WGS sequence"/>
</dbReference>
<dbReference type="FunFam" id="3.40.50.300:FF:000661">
    <property type="entry name" value="calmodulin-interacting protein 111 isoform X1"/>
    <property type="match status" value="1"/>
</dbReference>
<feature type="domain" description="AAA+ ATPase" evidence="3">
    <location>
        <begin position="582"/>
        <end position="721"/>
    </location>
</feature>
<dbReference type="Gene3D" id="3.40.50.300">
    <property type="entry name" value="P-loop containing nucleotide triphosphate hydrolases"/>
    <property type="match status" value="2"/>
</dbReference>
<dbReference type="SUPFAM" id="SSF52540">
    <property type="entry name" value="P-loop containing nucleoside triphosphate hydrolases"/>
    <property type="match status" value="2"/>
</dbReference>
<dbReference type="AlphaFoldDB" id="A0A2N5SDC8"/>
<dbReference type="InterPro" id="IPR027417">
    <property type="entry name" value="P-loop_NTPase"/>
</dbReference>
<dbReference type="InterPro" id="IPR003960">
    <property type="entry name" value="ATPase_AAA_CS"/>
</dbReference>
<proteinExistence type="predicted"/>
<dbReference type="OrthoDB" id="27435at2759"/>
<gene>
    <name evidence="4" type="ORF">PCANC_18790</name>
</gene>
<dbReference type="Gene3D" id="1.10.8.60">
    <property type="match status" value="2"/>
</dbReference>
<evidence type="ECO:0000256" key="1">
    <source>
        <dbReference type="ARBA" id="ARBA00022741"/>
    </source>
</evidence>
<dbReference type="GO" id="GO:0005737">
    <property type="term" value="C:cytoplasm"/>
    <property type="evidence" value="ECO:0007669"/>
    <property type="project" value="TreeGrafter"/>
</dbReference>
<dbReference type="PROSITE" id="PS00674">
    <property type="entry name" value="AAA"/>
    <property type="match status" value="2"/>
</dbReference>
<dbReference type="SMART" id="SM00382">
    <property type="entry name" value="AAA"/>
    <property type="match status" value="2"/>
</dbReference>
<dbReference type="PANTHER" id="PTHR23077:SF27">
    <property type="entry name" value="ATPASE FAMILY GENE 2 PROTEIN HOMOLOG A"/>
    <property type="match status" value="1"/>
</dbReference>
<evidence type="ECO:0000313" key="5">
    <source>
        <dbReference type="Proteomes" id="UP000235388"/>
    </source>
</evidence>
<organism evidence="4 5">
    <name type="scientific">Puccinia coronata f. sp. avenae</name>
    <dbReference type="NCBI Taxonomy" id="200324"/>
    <lineage>
        <taxon>Eukaryota</taxon>
        <taxon>Fungi</taxon>
        <taxon>Dikarya</taxon>
        <taxon>Basidiomycota</taxon>
        <taxon>Pucciniomycotina</taxon>
        <taxon>Pucciniomycetes</taxon>
        <taxon>Pucciniales</taxon>
        <taxon>Pucciniaceae</taxon>
        <taxon>Puccinia</taxon>
    </lineage>
</organism>
<dbReference type="PANTHER" id="PTHR23077">
    <property type="entry name" value="AAA-FAMILY ATPASE"/>
    <property type="match status" value="1"/>
</dbReference>
<dbReference type="CDD" id="cd19511">
    <property type="entry name" value="RecA-like_CDC48_r2-like"/>
    <property type="match status" value="1"/>
</dbReference>
<protein>
    <recommendedName>
        <fullName evidence="3">AAA+ ATPase domain-containing protein</fullName>
    </recommendedName>
</protein>
<comment type="caution">
    <text evidence="4">The sequence shown here is derived from an EMBL/GenBank/DDBJ whole genome shotgun (WGS) entry which is preliminary data.</text>
</comment>
<name>A0A2N5SDC8_9BASI</name>
<evidence type="ECO:0000313" key="4">
    <source>
        <dbReference type="EMBL" id="PLW11199.1"/>
    </source>
</evidence>
<dbReference type="InterPro" id="IPR041569">
    <property type="entry name" value="AAA_lid_3"/>
</dbReference>
<dbReference type="InterPro" id="IPR003593">
    <property type="entry name" value="AAA+_ATPase"/>
</dbReference>
<dbReference type="FunFam" id="3.40.50.300:FF:001985">
    <property type="entry name" value="Chromosome 9, whole genome shotgun sequence"/>
    <property type="match status" value="1"/>
</dbReference>
<evidence type="ECO:0000256" key="2">
    <source>
        <dbReference type="ARBA" id="ARBA00022840"/>
    </source>
</evidence>
<dbReference type="InterPro" id="IPR050168">
    <property type="entry name" value="AAA_ATPase_domain"/>
</dbReference>
<keyword evidence="5" id="KW-1185">Reference proteome</keyword>
<reference evidence="4 5" key="1">
    <citation type="submission" date="2017-11" db="EMBL/GenBank/DDBJ databases">
        <title>De novo assembly and phasing of dikaryotic genomes from two isolates of Puccinia coronata f. sp. avenae, the causal agent of oat crown rust.</title>
        <authorList>
            <person name="Miller M.E."/>
            <person name="Zhang Y."/>
            <person name="Omidvar V."/>
            <person name="Sperschneider J."/>
            <person name="Schwessinger B."/>
            <person name="Raley C."/>
            <person name="Palmer J.M."/>
            <person name="Garnica D."/>
            <person name="Upadhyaya N."/>
            <person name="Rathjen J."/>
            <person name="Taylor J.M."/>
            <person name="Park R.F."/>
            <person name="Dodds P.N."/>
            <person name="Hirsch C.D."/>
            <person name="Kianian S.F."/>
            <person name="Figueroa M."/>
        </authorList>
    </citation>
    <scope>NUCLEOTIDE SEQUENCE [LARGE SCALE GENOMIC DNA]</scope>
    <source>
        <strain evidence="4">12NC29</strain>
    </source>
</reference>
<dbReference type="Pfam" id="PF17862">
    <property type="entry name" value="AAA_lid_3"/>
    <property type="match status" value="2"/>
</dbReference>
<dbReference type="Pfam" id="PF00004">
    <property type="entry name" value="AAA"/>
    <property type="match status" value="2"/>
</dbReference>
<dbReference type="EMBL" id="PGCJ01001029">
    <property type="protein sequence ID" value="PLW11199.1"/>
    <property type="molecule type" value="Genomic_DNA"/>
</dbReference>